<proteinExistence type="predicted"/>
<evidence type="ECO:0000256" key="1">
    <source>
        <dbReference type="SAM" id="Phobius"/>
    </source>
</evidence>
<accession>A0A8B0Z929</accession>
<keyword evidence="1" id="KW-0812">Transmembrane</keyword>
<dbReference type="AlphaFoldDB" id="A0A8B0Z929"/>
<gene>
    <name evidence="2" type="primary">atp8</name>
</gene>
<keyword evidence="1" id="KW-1133">Transmembrane helix</keyword>
<evidence type="ECO:0000313" key="2">
    <source>
        <dbReference type="EMBL" id="QTX95127.1"/>
    </source>
</evidence>
<keyword evidence="1" id="KW-0472">Membrane</keyword>
<organism evidence="2">
    <name type="scientific">Desis jiaxiangi</name>
    <dbReference type="NCBI Taxonomy" id="2789892"/>
    <lineage>
        <taxon>Eukaryota</taxon>
        <taxon>Metazoa</taxon>
        <taxon>Ecdysozoa</taxon>
        <taxon>Arthropoda</taxon>
        <taxon>Chelicerata</taxon>
        <taxon>Arachnida</taxon>
        <taxon>Araneae</taxon>
        <taxon>Araneomorphae</taxon>
        <taxon>Entelegynae</taxon>
        <taxon>Dictynoidea</taxon>
        <taxon>Desidae</taxon>
        <taxon>Desis</taxon>
    </lineage>
</organism>
<geneLocation type="mitochondrion" evidence="2"/>
<dbReference type="EMBL" id="MW178198">
    <property type="protein sequence ID" value="QTX95127.1"/>
    <property type="molecule type" value="Genomic_DNA"/>
</dbReference>
<feature type="transmembrane region" description="Helical" evidence="1">
    <location>
        <begin position="6"/>
        <end position="28"/>
    </location>
</feature>
<protein>
    <submittedName>
        <fullName evidence="2">ATP synthase F0 subunit 8</fullName>
    </submittedName>
</protein>
<dbReference type="GeneID" id="70593717"/>
<reference evidence="2" key="1">
    <citation type="submission" date="2020-10" db="EMBL/GenBank/DDBJ databases">
        <title>The complete Mitochondrial Genome of the Intertidal Spiders Provides Novel Insights into the Adaptive Evolution of Mitogenomes and the Evolution of Spiders.</title>
        <authorList>
            <person name="Li F."/>
            <person name="Lv Y."/>
            <person name="Wen Z."/>
            <person name="Bian C."/>
            <person name="Zhang X."/>
            <person name="Guo S."/>
            <person name="Shi Q."/>
            <person name="Li D."/>
        </authorList>
    </citation>
    <scope>NUCLEOTIDE SEQUENCE</scope>
</reference>
<dbReference type="RefSeq" id="YP_010252254.1">
    <property type="nucleotide sequence ID" value="NC_060386.1"/>
</dbReference>
<name>A0A8B0Z929_9ARAC</name>
<keyword evidence="2" id="KW-0496">Mitochondrion</keyword>
<sequence>MPLMWELSVIMFVFLGFIMILLYNYMMIEKLNKNLFMKNVKLSIWKW</sequence>